<evidence type="ECO:0000313" key="3">
    <source>
        <dbReference type="Proteomes" id="UP000234681"/>
    </source>
</evidence>
<dbReference type="AlphaFoldDB" id="A6HPW7"/>
<dbReference type="Proteomes" id="UP000234681">
    <property type="component" value="Chromosome 3"/>
</dbReference>
<feature type="signal peptide" evidence="1">
    <location>
        <begin position="1"/>
        <end position="33"/>
    </location>
</feature>
<reference evidence="3" key="1">
    <citation type="submission" date="2005-09" db="EMBL/GenBank/DDBJ databases">
        <authorList>
            <person name="Mural R.J."/>
            <person name="Li P.W."/>
            <person name="Adams M.D."/>
            <person name="Amanatides P.G."/>
            <person name="Baden-Tillson H."/>
            <person name="Barnstead M."/>
            <person name="Chin S.H."/>
            <person name="Dew I."/>
            <person name="Evans C.A."/>
            <person name="Ferriera S."/>
            <person name="Flanigan M."/>
            <person name="Fosler C."/>
            <person name="Glodek A."/>
            <person name="Gu Z."/>
            <person name="Holt R.A."/>
            <person name="Jennings D."/>
            <person name="Kraft C.L."/>
            <person name="Lu F."/>
            <person name="Nguyen T."/>
            <person name="Nusskern D.R."/>
            <person name="Pfannkoch C.M."/>
            <person name="Sitter C."/>
            <person name="Sutton G.G."/>
            <person name="Venter J.C."/>
            <person name="Wang Z."/>
            <person name="Woodage T."/>
            <person name="Zheng X.H."/>
            <person name="Zhong F."/>
        </authorList>
    </citation>
    <scope>NUCLEOTIDE SEQUENCE [LARGE SCALE GENOMIC DNA]</scope>
    <source>
        <strain>BN</strain>
        <strain evidence="3">Sprague-Dawley</strain>
    </source>
</reference>
<sequence>MFCSLVLELQVVVSHSVWLLGIKLGCLMSKTDGCGMAGNVHEVFILTVRNHYKLERLLLQGIEALLSVRTAEEGGDQKVRELLQQLFT</sequence>
<evidence type="ECO:0000313" key="2">
    <source>
        <dbReference type="EMBL" id="EDL80068.1"/>
    </source>
</evidence>
<keyword evidence="1" id="KW-0732">Signal</keyword>
<evidence type="ECO:0000256" key="1">
    <source>
        <dbReference type="SAM" id="SignalP"/>
    </source>
</evidence>
<name>A6HPW7_RAT</name>
<organism evidence="2 3">
    <name type="scientific">Rattus norvegicus</name>
    <name type="common">Rat</name>
    <dbReference type="NCBI Taxonomy" id="10116"/>
    <lineage>
        <taxon>Eukaryota</taxon>
        <taxon>Metazoa</taxon>
        <taxon>Chordata</taxon>
        <taxon>Craniata</taxon>
        <taxon>Vertebrata</taxon>
        <taxon>Euteleostomi</taxon>
        <taxon>Mammalia</taxon>
        <taxon>Eutheria</taxon>
        <taxon>Euarchontoglires</taxon>
        <taxon>Glires</taxon>
        <taxon>Rodentia</taxon>
        <taxon>Myomorpha</taxon>
        <taxon>Muroidea</taxon>
        <taxon>Muridae</taxon>
        <taxon>Murinae</taxon>
        <taxon>Rattus</taxon>
    </lineage>
</organism>
<feature type="chain" id="PRO_5039931071" evidence="1">
    <location>
        <begin position="34"/>
        <end position="88"/>
    </location>
</feature>
<proteinExistence type="predicted"/>
<dbReference type="EMBL" id="CH473949">
    <property type="protein sequence ID" value="EDL80068.1"/>
    <property type="molecule type" value="Genomic_DNA"/>
</dbReference>
<protein>
    <submittedName>
        <fullName evidence="2">RCG27142</fullName>
    </submittedName>
</protein>
<gene>
    <name evidence="2" type="ORF">rCG_27142</name>
</gene>
<accession>A6HPW7</accession>